<accession>A0AAN6GGR5</accession>
<organism evidence="1 2">
    <name type="scientific">Tilletia horrida</name>
    <dbReference type="NCBI Taxonomy" id="155126"/>
    <lineage>
        <taxon>Eukaryota</taxon>
        <taxon>Fungi</taxon>
        <taxon>Dikarya</taxon>
        <taxon>Basidiomycota</taxon>
        <taxon>Ustilaginomycotina</taxon>
        <taxon>Exobasidiomycetes</taxon>
        <taxon>Tilletiales</taxon>
        <taxon>Tilletiaceae</taxon>
        <taxon>Tilletia</taxon>
    </lineage>
</organism>
<evidence type="ECO:0000313" key="1">
    <source>
        <dbReference type="EMBL" id="KAK0539758.1"/>
    </source>
</evidence>
<proteinExistence type="predicted"/>
<comment type="caution">
    <text evidence="1">The sequence shown here is derived from an EMBL/GenBank/DDBJ whole genome shotgun (WGS) entry which is preliminary data.</text>
</comment>
<evidence type="ECO:0000313" key="2">
    <source>
        <dbReference type="Proteomes" id="UP001176521"/>
    </source>
</evidence>
<sequence>MSSVPAAFATLRRWLDAHDVRLHPALFFAHDDVCGMSIFSCMELPAGTCAIDLPAGLPITSTFSRASIASLVGVAIEGNQAEEEGLHARLAALAPGSSLVPSDWVVFHLALVRLLLNLRLVQVGADGKAAIRDPLSPSADRTSLADLTRHAAYIQAIPYPEVAPTPLHFNAAELNLLRGTSLHGATLERRRRGELVAGCLLNWLVEHKDTIQHDAVRQAVESVSGDQAGSRRWSVLWRWADTAFGSDDGPASIGAVLIPGLDSFNHQRGRPVTWKHDASTDTPGTAGRTKLILDSPTDANAQVFNNYGAKSTEELLGSYGFVLDDPEARQDDALGLVVSARPAQGVSEPAASSGAQSLQRHWWRYGNTQGPPRALIDEIRARLREGDGDGEDGPALDELEQVEQYGEVYEALLDMLQAKLQSFRAGPSLEPIRLDEDGSLPVREGVARMVNVYRGGQETILTHAIAWCDRKLEELEARWAELGGDE</sequence>
<name>A0AAN6GGR5_9BASI</name>
<reference evidence="1" key="1">
    <citation type="journal article" date="2023" name="PhytoFront">
        <title>Draft Genome Resources of Seven Strains of Tilletia horrida, Causal Agent of Kernel Smut of Rice.</title>
        <authorList>
            <person name="Khanal S."/>
            <person name="Antony Babu S."/>
            <person name="Zhou X.G."/>
        </authorList>
    </citation>
    <scope>NUCLEOTIDE SEQUENCE</scope>
    <source>
        <strain evidence="1">TX3</strain>
    </source>
</reference>
<dbReference type="Gene3D" id="3.90.1410.10">
    <property type="entry name" value="set domain protein methyltransferase, domain 1"/>
    <property type="match status" value="1"/>
</dbReference>
<dbReference type="InterPro" id="IPR050600">
    <property type="entry name" value="SETD3_SETD6_MTase"/>
</dbReference>
<keyword evidence="2" id="KW-1185">Reference proteome</keyword>
<dbReference type="GO" id="GO:0005634">
    <property type="term" value="C:nucleus"/>
    <property type="evidence" value="ECO:0007669"/>
    <property type="project" value="TreeGrafter"/>
</dbReference>
<dbReference type="Proteomes" id="UP001176521">
    <property type="component" value="Unassembled WGS sequence"/>
</dbReference>
<dbReference type="EMBL" id="JAPDMQ010000025">
    <property type="protein sequence ID" value="KAK0539758.1"/>
    <property type="molecule type" value="Genomic_DNA"/>
</dbReference>
<evidence type="ECO:0008006" key="3">
    <source>
        <dbReference type="Google" id="ProtNLM"/>
    </source>
</evidence>
<protein>
    <recommendedName>
        <fullName evidence="3">SET domain-containing protein</fullName>
    </recommendedName>
</protein>
<dbReference type="PANTHER" id="PTHR13271:SF147">
    <property type="entry name" value="PROTEIN-LYSINE N-METHYLTRANSFERASE EFM1-RELATED"/>
    <property type="match status" value="1"/>
</dbReference>
<dbReference type="PANTHER" id="PTHR13271">
    <property type="entry name" value="UNCHARACTERIZED PUTATIVE METHYLTRANSFERASE"/>
    <property type="match status" value="1"/>
</dbReference>
<dbReference type="InterPro" id="IPR046341">
    <property type="entry name" value="SET_dom_sf"/>
</dbReference>
<dbReference type="GO" id="GO:0016279">
    <property type="term" value="F:protein-lysine N-methyltransferase activity"/>
    <property type="evidence" value="ECO:0007669"/>
    <property type="project" value="TreeGrafter"/>
</dbReference>
<gene>
    <name evidence="1" type="ORF">OC842_000798</name>
</gene>
<dbReference type="AlphaFoldDB" id="A0AAN6GGR5"/>
<dbReference type="SUPFAM" id="SSF82199">
    <property type="entry name" value="SET domain"/>
    <property type="match status" value="1"/>
</dbReference>